<proteinExistence type="predicted"/>
<name>A0A8C3JGC3_9CHAR</name>
<dbReference type="Ensembl" id="ENSCPGT00000008101.1">
    <property type="protein sequence ID" value="ENSCPGP00000007365.1"/>
    <property type="gene ID" value="ENSCPGG00000005274.1"/>
</dbReference>
<evidence type="ECO:0000313" key="2">
    <source>
        <dbReference type="Proteomes" id="UP000694419"/>
    </source>
</evidence>
<dbReference type="AlphaFoldDB" id="A0A8C3JGC3"/>
<keyword evidence="2" id="KW-1185">Reference proteome</keyword>
<dbReference type="Proteomes" id="UP000694419">
    <property type="component" value="Unplaced"/>
</dbReference>
<accession>A0A8C3JGC3</accession>
<sequence length="143" mass="15440">PNYFSTRGKVRCSPGARATSSSAPPLAWALPGRTMDLPDVLQLNPGGWRRDGGSFPQATENRRAQITLTMQKGEVGWGIEKSPQVSPPQHPECGPWTTEGVWRGERLLIVVSHCWDSAGSERGLCSQLLSGPAWEEGFRAAGG</sequence>
<reference evidence="1" key="1">
    <citation type="submission" date="2025-08" db="UniProtKB">
        <authorList>
            <consortium name="Ensembl"/>
        </authorList>
    </citation>
    <scope>IDENTIFICATION</scope>
</reference>
<protein>
    <submittedName>
        <fullName evidence="1">Uncharacterized protein</fullName>
    </submittedName>
</protein>
<reference evidence="1" key="2">
    <citation type="submission" date="2025-09" db="UniProtKB">
        <authorList>
            <consortium name="Ensembl"/>
        </authorList>
    </citation>
    <scope>IDENTIFICATION</scope>
</reference>
<organism evidence="1 2">
    <name type="scientific">Calidris pygmaea</name>
    <name type="common">Spoon-billed sandpiper</name>
    <dbReference type="NCBI Taxonomy" id="425635"/>
    <lineage>
        <taxon>Eukaryota</taxon>
        <taxon>Metazoa</taxon>
        <taxon>Chordata</taxon>
        <taxon>Craniata</taxon>
        <taxon>Vertebrata</taxon>
        <taxon>Euteleostomi</taxon>
        <taxon>Archelosauria</taxon>
        <taxon>Archosauria</taxon>
        <taxon>Dinosauria</taxon>
        <taxon>Saurischia</taxon>
        <taxon>Theropoda</taxon>
        <taxon>Coelurosauria</taxon>
        <taxon>Aves</taxon>
        <taxon>Neognathae</taxon>
        <taxon>Neoaves</taxon>
        <taxon>Charadriiformes</taxon>
        <taxon>Scolopacidae</taxon>
        <taxon>Calidris</taxon>
    </lineage>
</organism>
<evidence type="ECO:0000313" key="1">
    <source>
        <dbReference type="Ensembl" id="ENSCPGP00000007365.1"/>
    </source>
</evidence>